<organism evidence="6 7">
    <name type="scientific">Asbolus verrucosus</name>
    <name type="common">Desert ironclad beetle</name>
    <dbReference type="NCBI Taxonomy" id="1661398"/>
    <lineage>
        <taxon>Eukaryota</taxon>
        <taxon>Metazoa</taxon>
        <taxon>Ecdysozoa</taxon>
        <taxon>Arthropoda</taxon>
        <taxon>Hexapoda</taxon>
        <taxon>Insecta</taxon>
        <taxon>Pterygota</taxon>
        <taxon>Neoptera</taxon>
        <taxon>Endopterygota</taxon>
        <taxon>Coleoptera</taxon>
        <taxon>Polyphaga</taxon>
        <taxon>Cucujiformia</taxon>
        <taxon>Tenebrionidae</taxon>
        <taxon>Pimeliinae</taxon>
        <taxon>Asbolus</taxon>
    </lineage>
</organism>
<comment type="similarity">
    <text evidence="2">Belongs to the ATP-dependent AMP-binding enzyme family.</text>
</comment>
<evidence type="ECO:0000259" key="5">
    <source>
        <dbReference type="Pfam" id="PF00501"/>
    </source>
</evidence>
<dbReference type="STRING" id="1661398.A0A482VUJ1"/>
<keyword evidence="3" id="KW-0436">Ligase</keyword>
<name>A0A482VUJ1_ASBVE</name>
<dbReference type="InterPro" id="IPR000873">
    <property type="entry name" value="AMP-dep_synth/lig_dom"/>
</dbReference>
<dbReference type="Proteomes" id="UP000292052">
    <property type="component" value="Unassembled WGS sequence"/>
</dbReference>
<comment type="caution">
    <text evidence="6">The sequence shown here is derived from an EMBL/GenBank/DDBJ whole genome shotgun (WGS) entry which is preliminary data.</text>
</comment>
<dbReference type="Pfam" id="PF00501">
    <property type="entry name" value="AMP-binding"/>
    <property type="match status" value="1"/>
</dbReference>
<feature type="domain" description="AMP-dependent synthetase/ligase" evidence="5">
    <location>
        <begin position="3"/>
        <end position="152"/>
    </location>
</feature>
<protein>
    <submittedName>
        <fullName evidence="6">AMP-binding domain containing protein</fullName>
    </submittedName>
</protein>
<feature type="non-terminal residue" evidence="6">
    <location>
        <position position="180"/>
    </location>
</feature>
<dbReference type="PANTHER" id="PTHR24096">
    <property type="entry name" value="LONG-CHAIN-FATTY-ACID--COA LIGASE"/>
    <property type="match status" value="1"/>
</dbReference>
<evidence type="ECO:0000256" key="4">
    <source>
        <dbReference type="ARBA" id="ARBA00023140"/>
    </source>
</evidence>
<feature type="non-terminal residue" evidence="6">
    <location>
        <position position="1"/>
    </location>
</feature>
<gene>
    <name evidence="6" type="ORF">BDFB_014702</name>
</gene>
<evidence type="ECO:0000256" key="1">
    <source>
        <dbReference type="ARBA" id="ARBA00004275"/>
    </source>
</evidence>
<dbReference type="Gene3D" id="3.40.50.980">
    <property type="match status" value="1"/>
</dbReference>
<dbReference type="Gene3D" id="2.30.38.10">
    <property type="entry name" value="Luciferase, Domain 3"/>
    <property type="match status" value="1"/>
</dbReference>
<dbReference type="GO" id="GO:0005777">
    <property type="term" value="C:peroxisome"/>
    <property type="evidence" value="ECO:0007669"/>
    <property type="project" value="UniProtKB-SubCell"/>
</dbReference>
<dbReference type="PANTHER" id="PTHR24096:SF149">
    <property type="entry name" value="AMP-BINDING DOMAIN-CONTAINING PROTEIN-RELATED"/>
    <property type="match status" value="1"/>
</dbReference>
<dbReference type="SUPFAM" id="SSF56801">
    <property type="entry name" value="Acetyl-CoA synthetase-like"/>
    <property type="match status" value="1"/>
</dbReference>
<sequence length="180" mass="20017">IFNAAFYCGSTLIFFDHFDPNIFLQTIQNYKVEQLYLVPSLINFLVNSPLTGLYDLSSVKNIYSAAAPLLEEDSIVLTKKFGLKVIHQLYGMTETTGQITQPPKNESYPARSCGKLIPGSQLKIVDVDTQTSLGANKNGEICCKSNQIMKGYINNVEKTKEVLDAEGFLHTGDIGYYDDN</sequence>
<evidence type="ECO:0000313" key="6">
    <source>
        <dbReference type="EMBL" id="RZC35947.1"/>
    </source>
</evidence>
<dbReference type="EMBL" id="QDEB01066659">
    <property type="protein sequence ID" value="RZC35947.1"/>
    <property type="molecule type" value="Genomic_DNA"/>
</dbReference>
<dbReference type="AlphaFoldDB" id="A0A482VUJ1"/>
<reference evidence="6 7" key="1">
    <citation type="submission" date="2017-03" db="EMBL/GenBank/DDBJ databases">
        <title>Genome of the blue death feigning beetle - Asbolus verrucosus.</title>
        <authorList>
            <person name="Rider S.D."/>
        </authorList>
    </citation>
    <scope>NUCLEOTIDE SEQUENCE [LARGE SCALE GENOMIC DNA]</scope>
    <source>
        <strain evidence="6">Butters</strain>
        <tissue evidence="6">Head and leg muscle</tissue>
    </source>
</reference>
<evidence type="ECO:0000256" key="2">
    <source>
        <dbReference type="ARBA" id="ARBA00006432"/>
    </source>
</evidence>
<dbReference type="OrthoDB" id="10253869at2759"/>
<keyword evidence="4" id="KW-0576">Peroxisome</keyword>
<comment type="subcellular location">
    <subcellularLocation>
        <location evidence="1">Peroxisome</location>
    </subcellularLocation>
</comment>
<keyword evidence="7" id="KW-1185">Reference proteome</keyword>
<proteinExistence type="inferred from homology"/>
<evidence type="ECO:0000256" key="3">
    <source>
        <dbReference type="ARBA" id="ARBA00022598"/>
    </source>
</evidence>
<evidence type="ECO:0000313" key="7">
    <source>
        <dbReference type="Proteomes" id="UP000292052"/>
    </source>
</evidence>
<accession>A0A482VUJ1</accession>
<dbReference type="GO" id="GO:0016405">
    <property type="term" value="F:CoA-ligase activity"/>
    <property type="evidence" value="ECO:0007669"/>
    <property type="project" value="TreeGrafter"/>
</dbReference>